<dbReference type="SMART" id="SM00028">
    <property type="entry name" value="TPR"/>
    <property type="match status" value="8"/>
</dbReference>
<reference evidence="12" key="1">
    <citation type="submission" date="2020-10" db="EMBL/GenBank/DDBJ databases">
        <title>Connecting structure to function with the recovery of over 1000 high-quality activated sludge metagenome-assembled genomes encoding full-length rRNA genes using long-read sequencing.</title>
        <authorList>
            <person name="Singleton C.M."/>
            <person name="Petriglieri F."/>
            <person name="Kristensen J.M."/>
            <person name="Kirkegaard R.H."/>
            <person name="Michaelsen T.Y."/>
            <person name="Andersen M.H."/>
            <person name="Karst S.M."/>
            <person name="Dueholm M.S."/>
            <person name="Nielsen P.H."/>
            <person name="Albertsen M."/>
        </authorList>
    </citation>
    <scope>NUCLEOTIDE SEQUENCE</scope>
    <source>
        <strain evidence="12">OdNE_18-Q3-R46-58_BAT3C.305</strain>
    </source>
</reference>
<dbReference type="GO" id="GO:0019894">
    <property type="term" value="F:kinesin binding"/>
    <property type="evidence" value="ECO:0007669"/>
    <property type="project" value="TreeGrafter"/>
</dbReference>
<keyword evidence="8" id="KW-0505">Motor protein</keyword>
<dbReference type="Pfam" id="PF13271">
    <property type="entry name" value="DUF4062"/>
    <property type="match status" value="1"/>
</dbReference>
<dbReference type="InterPro" id="IPR027417">
    <property type="entry name" value="P-loop_NTPase"/>
</dbReference>
<proteinExistence type="inferred from homology"/>
<evidence type="ECO:0000313" key="12">
    <source>
        <dbReference type="EMBL" id="MBK8892463.1"/>
    </source>
</evidence>
<protein>
    <submittedName>
        <fullName evidence="12">Tetratricopeptide repeat protein</fullName>
    </submittedName>
</protein>
<keyword evidence="7" id="KW-0175">Coiled coil</keyword>
<dbReference type="GO" id="GO:0005871">
    <property type="term" value="C:kinesin complex"/>
    <property type="evidence" value="ECO:0007669"/>
    <property type="project" value="InterPro"/>
</dbReference>
<dbReference type="InterPro" id="IPR011990">
    <property type="entry name" value="TPR-like_helical_dom_sf"/>
</dbReference>
<dbReference type="InterPro" id="IPR025139">
    <property type="entry name" value="DUF4062"/>
</dbReference>
<dbReference type="Proteomes" id="UP000808146">
    <property type="component" value="Unassembled WGS sequence"/>
</dbReference>
<evidence type="ECO:0000256" key="7">
    <source>
        <dbReference type="ARBA" id="ARBA00023054"/>
    </source>
</evidence>
<evidence type="ECO:0000313" key="13">
    <source>
        <dbReference type="Proteomes" id="UP000808146"/>
    </source>
</evidence>
<evidence type="ECO:0000259" key="11">
    <source>
        <dbReference type="Pfam" id="PF25000"/>
    </source>
</evidence>
<dbReference type="EMBL" id="JADKBR010000028">
    <property type="protein sequence ID" value="MBK8892463.1"/>
    <property type="molecule type" value="Genomic_DNA"/>
</dbReference>
<dbReference type="NCBIfam" id="NF040586">
    <property type="entry name" value="FxSxx_TPR"/>
    <property type="match status" value="1"/>
</dbReference>
<dbReference type="GO" id="GO:0005737">
    <property type="term" value="C:cytoplasm"/>
    <property type="evidence" value="ECO:0007669"/>
    <property type="project" value="TreeGrafter"/>
</dbReference>
<dbReference type="GO" id="GO:0007018">
    <property type="term" value="P:microtubule-based movement"/>
    <property type="evidence" value="ECO:0007669"/>
    <property type="project" value="TreeGrafter"/>
</dbReference>
<evidence type="ECO:0000256" key="3">
    <source>
        <dbReference type="ARBA" id="ARBA00022490"/>
    </source>
</evidence>
<dbReference type="PANTHER" id="PTHR45783:SF3">
    <property type="entry name" value="KINESIN LIGHT CHAIN"/>
    <property type="match status" value="1"/>
</dbReference>
<evidence type="ECO:0000256" key="1">
    <source>
        <dbReference type="ARBA" id="ARBA00004245"/>
    </source>
</evidence>
<evidence type="ECO:0000259" key="10">
    <source>
        <dbReference type="Pfam" id="PF13271"/>
    </source>
</evidence>
<accession>A0A9D7LUD9</accession>
<comment type="caution">
    <text evidence="12">The sequence shown here is derived from an EMBL/GenBank/DDBJ whole genome shotgun (WGS) entry which is preliminary data.</text>
</comment>
<name>A0A9D7LUD9_9RHOO</name>
<dbReference type="Gene3D" id="3.40.50.300">
    <property type="entry name" value="P-loop containing nucleotide triphosphate hydrolases"/>
    <property type="match status" value="1"/>
</dbReference>
<evidence type="ECO:0000256" key="9">
    <source>
        <dbReference type="ARBA" id="ARBA00023212"/>
    </source>
</evidence>
<keyword evidence="6" id="KW-0802">TPR repeat</keyword>
<organism evidence="12 13">
    <name type="scientific">Candidatus Dechloromonas phosphorivorans</name>
    <dbReference type="NCBI Taxonomy" id="2899244"/>
    <lineage>
        <taxon>Bacteria</taxon>
        <taxon>Pseudomonadati</taxon>
        <taxon>Pseudomonadota</taxon>
        <taxon>Betaproteobacteria</taxon>
        <taxon>Rhodocyclales</taxon>
        <taxon>Azonexaceae</taxon>
        <taxon>Dechloromonas</taxon>
    </lineage>
</organism>
<evidence type="ECO:0000256" key="2">
    <source>
        <dbReference type="ARBA" id="ARBA00009622"/>
    </source>
</evidence>
<dbReference type="AlphaFoldDB" id="A0A9D7LUD9"/>
<dbReference type="PANTHER" id="PTHR45783">
    <property type="entry name" value="KINESIN LIGHT CHAIN"/>
    <property type="match status" value="1"/>
</dbReference>
<comment type="similarity">
    <text evidence="2">Belongs to the kinesin light chain family.</text>
</comment>
<dbReference type="SUPFAM" id="SSF48452">
    <property type="entry name" value="TPR-like"/>
    <property type="match status" value="3"/>
</dbReference>
<dbReference type="GO" id="GO:0005874">
    <property type="term" value="C:microtubule"/>
    <property type="evidence" value="ECO:0007669"/>
    <property type="project" value="UniProtKB-KW"/>
</dbReference>
<dbReference type="SUPFAM" id="SSF52540">
    <property type="entry name" value="P-loop containing nucleoside triphosphate hydrolases"/>
    <property type="match status" value="1"/>
</dbReference>
<keyword evidence="9" id="KW-0206">Cytoskeleton</keyword>
<dbReference type="Pfam" id="PF25000">
    <property type="entry name" value="DUF7779"/>
    <property type="match status" value="1"/>
</dbReference>
<dbReference type="Pfam" id="PF13374">
    <property type="entry name" value="TPR_10"/>
    <property type="match status" value="2"/>
</dbReference>
<feature type="domain" description="DUF4062" evidence="10">
    <location>
        <begin position="5"/>
        <end position="71"/>
    </location>
</feature>
<feature type="domain" description="DUF7779" evidence="11">
    <location>
        <begin position="451"/>
        <end position="527"/>
    </location>
</feature>
<evidence type="ECO:0000256" key="5">
    <source>
        <dbReference type="ARBA" id="ARBA00022737"/>
    </source>
</evidence>
<dbReference type="InterPro" id="IPR056681">
    <property type="entry name" value="DUF7779"/>
</dbReference>
<keyword evidence="5" id="KW-0677">Repeat</keyword>
<evidence type="ECO:0000256" key="6">
    <source>
        <dbReference type="ARBA" id="ARBA00022803"/>
    </source>
</evidence>
<evidence type="ECO:0000256" key="8">
    <source>
        <dbReference type="ARBA" id="ARBA00023175"/>
    </source>
</evidence>
<dbReference type="Gene3D" id="1.25.40.10">
    <property type="entry name" value="Tetratricopeptide repeat domain"/>
    <property type="match status" value="3"/>
</dbReference>
<dbReference type="InterPro" id="IPR002151">
    <property type="entry name" value="Kinesin_light"/>
</dbReference>
<keyword evidence="4" id="KW-0493">Microtubule</keyword>
<dbReference type="PRINTS" id="PR00381">
    <property type="entry name" value="KINESINLIGHT"/>
</dbReference>
<keyword evidence="3" id="KW-0963">Cytoplasm</keyword>
<gene>
    <name evidence="12" type="ORF">IPN75_19950</name>
</gene>
<dbReference type="InterPro" id="IPR019734">
    <property type="entry name" value="TPR_rpt"/>
</dbReference>
<sequence length="951" mass="103432">MVEVRIFLSTVSAEFRSYRDALRHYLERPNVTAKVQEDFIATGSETLDMLDDYIRQCEVVIHLVGDMTGAMAPAPSVAVIRQHYPDFGSRLPPVATFLETGGPLLSYTQWEAWLALYHGKRLIIAVPESGAQRDDLSAPNPLQAAAQQEHLARLRSINRHPGIRFVSADQFAAEVWRSSLLDILIEAGLVRKPVSLPYTSLGDLFKGREPLLAALTIQFGPFPQGNDQAAVAKALTGLGGVGKTRLALEYAWRRGGYTAMLLVGADSAAALERNLAALCGAAILDLPAKGETDEGWQRDAVVTWLNQHPGWLLILDNVDTKPAASAVKTLLAKLLGGHVLITSRLANWSASVATVPVDLLAPDAAADFLLSRTAGKRRLQPDDPAAAQILAGELGYLALALEQAGAYIVQRRLSFGQYLSEWQRRRETALGWYDPALMEYPTSVAITWQTSFDQLKAPARRLLQRLAWLAPEPVPESLLDVPVAGDDPAAADPCGALAELESYSLVTRSADLPAFSVHRLVQEVTRRGQRDDSAHGPLVEALNWVNEAFVGDPLDVRNWAVLDPLAAHARAVAACADGVGIPDPTTRLLNYVGLLLNQKALYAEAEPLMRRALAIDEASFGTDHPRVASDLNNLALLLQATNRLAEAEPLLRRALAIDKASFGADHPSIAIRLNNLAVLLKSTNRLAEAEPLMRRALAIDEATFGPDHPDVARDLNNLAWLLKATNRLAEAEPLMHRALAIDEASFGASHPRVATDLNNLAAWLQATNRLAEAEPLMRRALVIDEASFGADHPRVATEINNLAQLLQATNRLAEAEPLMRRALTIDEASFGPDHPDVARDFNNLAQLLKATNRLAEAEPLLRRALTIDEASFGPDHPDVARDFNNLAQLLKATNRLAEAEPLMRRALTICVRSLGADHPSSRIVMANYTGLLQGMGRTDDEISAARASLIA</sequence>
<evidence type="ECO:0000256" key="4">
    <source>
        <dbReference type="ARBA" id="ARBA00022701"/>
    </source>
</evidence>
<dbReference type="Pfam" id="PF13424">
    <property type="entry name" value="TPR_12"/>
    <property type="match status" value="3"/>
</dbReference>
<comment type="subcellular location">
    <subcellularLocation>
        <location evidence="1">Cytoplasm</location>
        <location evidence="1">Cytoskeleton</location>
    </subcellularLocation>
</comment>